<sequence length="162" mass="18231">MSTGLDRVDLDYLMKENLDKLFASRAWARFRGGPNAPVVAIWPIRNDTTEHVENQLNTLLATIESRMVESGDVRVVSRERQREMAAEVGLQNTNAVYDPSTVAQLSKQVGAQYFLTGKVQAVDERADGERRVQYTLTLQMIEVESSVIEFQNTAARTKAIVR</sequence>
<evidence type="ECO:0000313" key="1">
    <source>
        <dbReference type="EMBL" id="AKU92941.1"/>
    </source>
</evidence>
<dbReference type="PANTHER" id="PTHR40593:SF1">
    <property type="entry name" value="PENICILLIN-BINDING PROTEIN ACTIVATOR LPOB"/>
    <property type="match status" value="1"/>
</dbReference>
<proteinExistence type="predicted"/>
<dbReference type="Pfam" id="PF13036">
    <property type="entry name" value="LpoB"/>
    <property type="match status" value="1"/>
</dbReference>
<dbReference type="GO" id="GO:0009252">
    <property type="term" value="P:peptidoglycan biosynthetic process"/>
    <property type="evidence" value="ECO:0007669"/>
    <property type="project" value="TreeGrafter"/>
</dbReference>
<dbReference type="PANTHER" id="PTHR40593">
    <property type="entry name" value="PENICILLIN-BINDING PROTEIN ACTIVATOR LPOB"/>
    <property type="match status" value="1"/>
</dbReference>
<dbReference type="KEGG" id="vin:AKJ08_3328"/>
<dbReference type="AlphaFoldDB" id="A0A0K1PHR3"/>
<dbReference type="RefSeq" id="WP_050727031.1">
    <property type="nucleotide sequence ID" value="NZ_CP012332.1"/>
</dbReference>
<organism evidence="1 2">
    <name type="scientific">Vulgatibacter incomptus</name>
    <dbReference type="NCBI Taxonomy" id="1391653"/>
    <lineage>
        <taxon>Bacteria</taxon>
        <taxon>Pseudomonadati</taxon>
        <taxon>Myxococcota</taxon>
        <taxon>Myxococcia</taxon>
        <taxon>Myxococcales</taxon>
        <taxon>Cystobacterineae</taxon>
        <taxon>Vulgatibacteraceae</taxon>
        <taxon>Vulgatibacter</taxon>
    </lineage>
</organism>
<dbReference type="GO" id="GO:0030234">
    <property type="term" value="F:enzyme regulator activity"/>
    <property type="evidence" value="ECO:0007669"/>
    <property type="project" value="TreeGrafter"/>
</dbReference>
<dbReference type="GO" id="GO:0031241">
    <property type="term" value="C:periplasmic side of cell outer membrane"/>
    <property type="evidence" value="ECO:0007669"/>
    <property type="project" value="TreeGrafter"/>
</dbReference>
<keyword evidence="1" id="KW-0449">Lipoprotein</keyword>
<dbReference type="STRING" id="1391653.AKJ08_3328"/>
<dbReference type="Proteomes" id="UP000055590">
    <property type="component" value="Chromosome"/>
</dbReference>
<dbReference type="InterPro" id="IPR014094">
    <property type="entry name" value="LpoB"/>
</dbReference>
<dbReference type="Gene3D" id="3.40.50.10610">
    <property type="entry name" value="ABC-type transport auxiliary lipoprotein component"/>
    <property type="match status" value="1"/>
</dbReference>
<name>A0A0K1PHR3_9BACT</name>
<accession>A0A0K1PHR3</accession>
<reference evidence="1 2" key="1">
    <citation type="submission" date="2015-08" db="EMBL/GenBank/DDBJ databases">
        <authorList>
            <person name="Babu N.S."/>
            <person name="Beckwith C.J."/>
            <person name="Beseler K.G."/>
            <person name="Brison A."/>
            <person name="Carone J.V."/>
            <person name="Caskin T.P."/>
            <person name="Diamond M."/>
            <person name="Durham M.E."/>
            <person name="Foxe J.M."/>
            <person name="Go M."/>
            <person name="Henderson B.A."/>
            <person name="Jones I.B."/>
            <person name="McGettigan J.A."/>
            <person name="Micheletti S.J."/>
            <person name="Nasrallah M.E."/>
            <person name="Ortiz D."/>
            <person name="Piller C.R."/>
            <person name="Privatt S.R."/>
            <person name="Schneider S.L."/>
            <person name="Sharp S."/>
            <person name="Smith T.C."/>
            <person name="Stanton J.D."/>
            <person name="Ullery H.E."/>
            <person name="Wilson R.J."/>
            <person name="Serrano M.G."/>
            <person name="Buck G."/>
            <person name="Lee V."/>
            <person name="Wang Y."/>
            <person name="Carvalho R."/>
            <person name="Voegtly L."/>
            <person name="Shi R."/>
            <person name="Duckworth R."/>
            <person name="Johnson A."/>
            <person name="Loviza R."/>
            <person name="Walstead R."/>
            <person name="Shah Z."/>
            <person name="Kiflezghi M."/>
            <person name="Wade K."/>
            <person name="Ball S.L."/>
            <person name="Bradley K.W."/>
            <person name="Asai D.J."/>
            <person name="Bowman C.A."/>
            <person name="Russell D.A."/>
            <person name="Pope W.H."/>
            <person name="Jacobs-Sera D."/>
            <person name="Hendrix R.W."/>
            <person name="Hatfull G.F."/>
        </authorList>
    </citation>
    <scope>NUCLEOTIDE SEQUENCE [LARGE SCALE GENOMIC DNA]</scope>
    <source>
        <strain evidence="1 2">DSM 27710</strain>
    </source>
</reference>
<evidence type="ECO:0000313" key="2">
    <source>
        <dbReference type="Proteomes" id="UP000055590"/>
    </source>
</evidence>
<keyword evidence="2" id="KW-1185">Reference proteome</keyword>
<gene>
    <name evidence="1" type="ORF">AKJ08_3328</name>
</gene>
<protein>
    <submittedName>
        <fullName evidence="1">Lipoprotein</fullName>
    </submittedName>
</protein>
<dbReference type="EMBL" id="CP012332">
    <property type="protein sequence ID" value="AKU92941.1"/>
    <property type="molecule type" value="Genomic_DNA"/>
</dbReference>